<evidence type="ECO:0000256" key="5">
    <source>
        <dbReference type="ARBA" id="ARBA00023002"/>
    </source>
</evidence>
<dbReference type="GO" id="GO:0071949">
    <property type="term" value="F:FAD binding"/>
    <property type="evidence" value="ECO:0007669"/>
    <property type="project" value="InterPro"/>
</dbReference>
<keyword evidence="3" id="KW-0285">Flavoprotein</keyword>
<dbReference type="GO" id="GO:0003884">
    <property type="term" value="F:D-amino-acid oxidase activity"/>
    <property type="evidence" value="ECO:0007669"/>
    <property type="project" value="InterPro"/>
</dbReference>
<feature type="binding site" evidence="6">
    <location>
        <position position="313"/>
    </location>
    <ligand>
        <name>D-serine</name>
        <dbReference type="ChEBI" id="CHEBI:35247"/>
    </ligand>
</feature>
<dbReference type="AlphaFoldDB" id="A0A165UFD2"/>
<dbReference type="EMBL" id="KV425559">
    <property type="protein sequence ID" value="KZT28066.1"/>
    <property type="molecule type" value="Genomic_DNA"/>
</dbReference>
<comment type="similarity">
    <text evidence="2">Belongs to the DAMOX/DASOX family.</text>
</comment>
<dbReference type="STRING" id="1314782.A0A165UFD2"/>
<feature type="binding site" evidence="6">
    <location>
        <position position="166"/>
    </location>
    <ligand>
        <name>FAD</name>
        <dbReference type="ChEBI" id="CHEBI:57692"/>
    </ligand>
</feature>
<dbReference type="Proteomes" id="UP000076761">
    <property type="component" value="Unassembled WGS sequence"/>
</dbReference>
<feature type="binding site" evidence="6">
    <location>
        <position position="347"/>
    </location>
    <ligand>
        <name>D-dopa</name>
        <dbReference type="ChEBI" id="CHEBI:149689"/>
    </ligand>
</feature>
<keyword evidence="5" id="KW-0560">Oxidoreductase</keyword>
<dbReference type="Gene3D" id="3.40.50.720">
    <property type="entry name" value="NAD(P)-binding Rossmann-like Domain"/>
    <property type="match status" value="1"/>
</dbReference>
<comment type="cofactor">
    <cofactor evidence="1 6">
        <name>FAD</name>
        <dbReference type="ChEBI" id="CHEBI:57692"/>
    </cofactor>
</comment>
<name>A0A165UFD2_9AGAM</name>
<dbReference type="PIRSF" id="PIRSF000189">
    <property type="entry name" value="D-aa_oxidase"/>
    <property type="match status" value="1"/>
</dbReference>
<organism evidence="8 9">
    <name type="scientific">Neolentinus lepideus HHB14362 ss-1</name>
    <dbReference type="NCBI Taxonomy" id="1314782"/>
    <lineage>
        <taxon>Eukaryota</taxon>
        <taxon>Fungi</taxon>
        <taxon>Dikarya</taxon>
        <taxon>Basidiomycota</taxon>
        <taxon>Agaricomycotina</taxon>
        <taxon>Agaricomycetes</taxon>
        <taxon>Gloeophyllales</taxon>
        <taxon>Gloeophyllaceae</taxon>
        <taxon>Neolentinus</taxon>
    </lineage>
</organism>
<evidence type="ECO:0000256" key="4">
    <source>
        <dbReference type="ARBA" id="ARBA00022827"/>
    </source>
</evidence>
<evidence type="ECO:0000256" key="6">
    <source>
        <dbReference type="PIRSR" id="PIRSR000189-1"/>
    </source>
</evidence>
<proteinExistence type="inferred from homology"/>
<feature type="binding site" evidence="6">
    <location>
        <position position="242"/>
    </location>
    <ligand>
        <name>D-dopa</name>
        <dbReference type="ChEBI" id="CHEBI:149689"/>
    </ligand>
</feature>
<dbReference type="GO" id="GO:0005737">
    <property type="term" value="C:cytoplasm"/>
    <property type="evidence" value="ECO:0007669"/>
    <property type="project" value="TreeGrafter"/>
</dbReference>
<accession>A0A165UFD2</accession>
<keyword evidence="9" id="KW-1185">Reference proteome</keyword>
<evidence type="ECO:0000256" key="2">
    <source>
        <dbReference type="ARBA" id="ARBA00006730"/>
    </source>
</evidence>
<dbReference type="SUPFAM" id="SSF54373">
    <property type="entry name" value="FAD-linked reductases, C-terminal domain"/>
    <property type="match status" value="1"/>
</dbReference>
<dbReference type="InParanoid" id="A0A165UFD2"/>
<feature type="domain" description="FAD dependent oxidoreductase" evidence="7">
    <location>
        <begin position="9"/>
        <end position="360"/>
    </location>
</feature>
<dbReference type="InterPro" id="IPR023209">
    <property type="entry name" value="DAO"/>
</dbReference>
<dbReference type="InterPro" id="IPR006181">
    <property type="entry name" value="D-amino_acid_oxidase_CS"/>
</dbReference>
<evidence type="ECO:0000313" key="9">
    <source>
        <dbReference type="Proteomes" id="UP000076761"/>
    </source>
</evidence>
<feature type="binding site" evidence="6">
    <location>
        <begin position="50"/>
        <end position="51"/>
    </location>
    <ligand>
        <name>FAD</name>
        <dbReference type="ChEBI" id="CHEBI:57692"/>
    </ligand>
</feature>
<dbReference type="Pfam" id="PF01266">
    <property type="entry name" value="DAO"/>
    <property type="match status" value="1"/>
</dbReference>
<gene>
    <name evidence="8" type="ORF">NEOLEDRAFT_1154686</name>
</gene>
<dbReference type="PROSITE" id="PS00677">
    <property type="entry name" value="DAO"/>
    <property type="match status" value="1"/>
</dbReference>
<dbReference type="FunCoup" id="A0A165UFD2">
    <property type="interactions" value="63"/>
</dbReference>
<reference evidence="8 9" key="1">
    <citation type="journal article" date="2016" name="Mol. Biol. Evol.">
        <title>Comparative Genomics of Early-Diverging Mushroom-Forming Fungi Provides Insights into the Origins of Lignocellulose Decay Capabilities.</title>
        <authorList>
            <person name="Nagy L.G."/>
            <person name="Riley R."/>
            <person name="Tritt A."/>
            <person name="Adam C."/>
            <person name="Daum C."/>
            <person name="Floudas D."/>
            <person name="Sun H."/>
            <person name="Yadav J.S."/>
            <person name="Pangilinan J."/>
            <person name="Larsson K.H."/>
            <person name="Matsuura K."/>
            <person name="Barry K."/>
            <person name="Labutti K."/>
            <person name="Kuo R."/>
            <person name="Ohm R.A."/>
            <person name="Bhattacharya S.S."/>
            <person name="Shirouzu T."/>
            <person name="Yoshinaga Y."/>
            <person name="Martin F.M."/>
            <person name="Grigoriev I.V."/>
            <person name="Hibbett D.S."/>
        </authorList>
    </citation>
    <scope>NUCLEOTIDE SEQUENCE [LARGE SCALE GENOMIC DNA]</scope>
    <source>
        <strain evidence="8 9">HHB14362 ss-1</strain>
    </source>
</reference>
<keyword evidence="4 6" id="KW-0274">FAD</keyword>
<dbReference type="SUPFAM" id="SSF51971">
    <property type="entry name" value="Nucleotide-binding domain"/>
    <property type="match status" value="1"/>
</dbReference>
<dbReference type="OrthoDB" id="2015447at2759"/>
<evidence type="ECO:0000259" key="7">
    <source>
        <dbReference type="Pfam" id="PF01266"/>
    </source>
</evidence>
<dbReference type="PANTHER" id="PTHR11530:SF11">
    <property type="entry name" value="D-ASPARTATE OXIDASE"/>
    <property type="match status" value="1"/>
</dbReference>
<evidence type="ECO:0000256" key="3">
    <source>
        <dbReference type="ARBA" id="ARBA00022630"/>
    </source>
</evidence>
<dbReference type="InterPro" id="IPR006076">
    <property type="entry name" value="FAD-dep_OxRdtase"/>
</dbReference>
<protein>
    <submittedName>
        <fullName evidence="8">D-amino-acid oxidase</fullName>
    </submittedName>
</protein>
<dbReference type="PANTHER" id="PTHR11530">
    <property type="entry name" value="D-AMINO ACID OXIDASE"/>
    <property type="match status" value="1"/>
</dbReference>
<dbReference type="Gene3D" id="3.30.9.10">
    <property type="entry name" value="D-Amino Acid Oxidase, subunit A, domain 2"/>
    <property type="match status" value="1"/>
</dbReference>
<evidence type="ECO:0000313" key="8">
    <source>
        <dbReference type="EMBL" id="KZT28066.1"/>
    </source>
</evidence>
<sequence>MASPSNKQIVVLGAGVIGLTTAVKIQEQRGYQVTIIAETLPSDPKSIRYTSHWAGAHHVSLAGEDKLQARVDQETFGVMWEMSALGGEAEGCFLRQKQVEYYCDKQADPHPLAHMPDFRRLDENSLIPNTVAGIGFTTLTIDTPIYLNYLLSRFLARGGAIVRGSVQHISQVVDGGARVFTGSKSAGVPVDAVIVCAGIGARFLGGVEDKDVYPIRGQTVLLRAPWIRFGRTMSSKDGLWTYIIPRRSGDVIVGGIKVPNDWYPTPRPETTQDILKRGLVLCPELAPQSIRDQREPTVNDLLPLVIEEGCGLRPGRKGGIRLEVEWYAKTDGQAPKVPIVHNYGHGGAGFQASWGSASVALELLEKALAQARLAM</sequence>
<evidence type="ECO:0000256" key="1">
    <source>
        <dbReference type="ARBA" id="ARBA00001974"/>
    </source>
</evidence>
<dbReference type="GO" id="GO:0019478">
    <property type="term" value="P:D-amino acid catabolic process"/>
    <property type="evidence" value="ECO:0007669"/>
    <property type="project" value="TreeGrafter"/>
</dbReference>